<dbReference type="Proteomes" id="UP000230002">
    <property type="component" value="Unassembled WGS sequence"/>
</dbReference>
<evidence type="ECO:0000313" key="2">
    <source>
        <dbReference type="Proteomes" id="UP000230002"/>
    </source>
</evidence>
<comment type="caution">
    <text evidence="1">The sequence shown here is derived from an EMBL/GenBank/DDBJ whole genome shotgun (WGS) entry which is preliminary data.</text>
</comment>
<reference evidence="1 2" key="1">
    <citation type="journal article" date="2015" name="Sci. Rep.">
        <title>Chromosome-level genome map provides insights into diverse defense mechanisms in the medicinal fungus Ganoderma sinense.</title>
        <authorList>
            <person name="Zhu Y."/>
            <person name="Xu J."/>
            <person name="Sun C."/>
            <person name="Zhou S."/>
            <person name="Xu H."/>
            <person name="Nelson D.R."/>
            <person name="Qian J."/>
            <person name="Song J."/>
            <person name="Luo H."/>
            <person name="Xiang L."/>
            <person name="Li Y."/>
            <person name="Xu Z."/>
            <person name="Ji A."/>
            <person name="Wang L."/>
            <person name="Lu S."/>
            <person name="Hayward A."/>
            <person name="Sun W."/>
            <person name="Li X."/>
            <person name="Schwartz D.C."/>
            <person name="Wang Y."/>
            <person name="Chen S."/>
        </authorList>
    </citation>
    <scope>NUCLEOTIDE SEQUENCE [LARGE SCALE GENOMIC DNA]</scope>
    <source>
        <strain evidence="1 2">ZZ0214-1</strain>
    </source>
</reference>
<keyword evidence="2" id="KW-1185">Reference proteome</keyword>
<gene>
    <name evidence="1" type="ORF">GSI_02280</name>
</gene>
<dbReference type="AlphaFoldDB" id="A0A2G8SP74"/>
<name>A0A2G8SP74_9APHY</name>
<dbReference type="OrthoDB" id="2588098at2759"/>
<accession>A0A2G8SP74</accession>
<dbReference type="EMBL" id="AYKW01000003">
    <property type="protein sequence ID" value="PIL35552.1"/>
    <property type="molecule type" value="Genomic_DNA"/>
</dbReference>
<organism evidence="1 2">
    <name type="scientific">Ganoderma sinense ZZ0214-1</name>
    <dbReference type="NCBI Taxonomy" id="1077348"/>
    <lineage>
        <taxon>Eukaryota</taxon>
        <taxon>Fungi</taxon>
        <taxon>Dikarya</taxon>
        <taxon>Basidiomycota</taxon>
        <taxon>Agaricomycotina</taxon>
        <taxon>Agaricomycetes</taxon>
        <taxon>Polyporales</taxon>
        <taxon>Polyporaceae</taxon>
        <taxon>Ganoderma</taxon>
    </lineage>
</organism>
<evidence type="ECO:0000313" key="1">
    <source>
        <dbReference type="EMBL" id="PIL35552.1"/>
    </source>
</evidence>
<protein>
    <recommendedName>
        <fullName evidence="3">F-box domain-containing protein</fullName>
    </recommendedName>
</protein>
<proteinExistence type="predicted"/>
<sequence>MDGWKLFNTYQGEVGVLRGGTSFEDFFISKQSFLVRSLSVPFPHPKIDSLFADARKILKPLGKGLLSFPDDVLVRIISYADLSLPDMVAFAITCKRLFVATARAIGIARVECAARWAGGPIACVSHKTRYRDLPPTMLVSHEKKVIEQVYQVQKSDSPFQPIEISAQEAAYLMRLGGSPHFKLSDEEGRYWLELSRPMLDEIQQSGKTELSIDNWSWGRLDHLCWGIAPELWRGAFEYITNGYGWYRRLRHRDLEMFHLVTAQMFPMDRKDWALFNLSKLEYVTASAMAALSKHPDDVQPWLPYCRADLGHALMARICWASEDCTGLGRNPTKVQRGLWAGDRFCITTKDRMAKQKEGEPQWKDVSREVVRDVKKIFKVIYGDDADKVLGGGIWPGDTWYWFGSDGPEDDELARNGRRTQK</sequence>
<evidence type="ECO:0008006" key="3">
    <source>
        <dbReference type="Google" id="ProtNLM"/>
    </source>
</evidence>